<evidence type="ECO:0000313" key="2">
    <source>
        <dbReference type="EMBL" id="KAJ8981928.1"/>
    </source>
</evidence>
<name>A0ABQ9JV57_9CUCU</name>
<evidence type="ECO:0000313" key="3">
    <source>
        <dbReference type="Proteomes" id="UP001162164"/>
    </source>
</evidence>
<evidence type="ECO:0000256" key="1">
    <source>
        <dbReference type="SAM" id="MobiDB-lite"/>
    </source>
</evidence>
<feature type="compositionally biased region" description="Acidic residues" evidence="1">
    <location>
        <begin position="57"/>
        <end position="72"/>
    </location>
</feature>
<reference evidence="2" key="1">
    <citation type="journal article" date="2023" name="Insect Mol. Biol.">
        <title>Genome sequencing provides insights into the evolution of gene families encoding plant cell wall-degrading enzymes in longhorned beetles.</title>
        <authorList>
            <person name="Shin N.R."/>
            <person name="Okamura Y."/>
            <person name="Kirsch R."/>
            <person name="Pauchet Y."/>
        </authorList>
    </citation>
    <scope>NUCLEOTIDE SEQUENCE</scope>
    <source>
        <strain evidence="2">MMC_N1</strain>
    </source>
</reference>
<feature type="region of interest" description="Disordered" evidence="1">
    <location>
        <begin position="48"/>
        <end position="77"/>
    </location>
</feature>
<dbReference type="Proteomes" id="UP001162164">
    <property type="component" value="Unassembled WGS sequence"/>
</dbReference>
<feature type="compositionally biased region" description="Basic and acidic residues" evidence="1">
    <location>
        <begin position="107"/>
        <end position="131"/>
    </location>
</feature>
<accession>A0ABQ9JV57</accession>
<sequence>LGRRHPFLYGAPRALTSLASSASASASAPREPISHIIDLRMKQQKAEKLQAEKQLAEDDGGLLEEEEDDEATNEASPSLFQKKVGKILTKLRIITALTNVGNSGNTDRQKEVEDLDASRALEDNREENNTDKDIPTFQKVIYPRPGLAKPIRFQLDVNERLTDAADDQAGNEDETAGRLGQIGMFFAELIGSIVGLVYGAAAQVDNSLHGTTSATIE</sequence>
<feature type="non-terminal residue" evidence="2">
    <location>
        <position position="1"/>
    </location>
</feature>
<organism evidence="2 3">
    <name type="scientific">Molorchus minor</name>
    <dbReference type="NCBI Taxonomy" id="1323400"/>
    <lineage>
        <taxon>Eukaryota</taxon>
        <taxon>Metazoa</taxon>
        <taxon>Ecdysozoa</taxon>
        <taxon>Arthropoda</taxon>
        <taxon>Hexapoda</taxon>
        <taxon>Insecta</taxon>
        <taxon>Pterygota</taxon>
        <taxon>Neoptera</taxon>
        <taxon>Endopterygota</taxon>
        <taxon>Coleoptera</taxon>
        <taxon>Polyphaga</taxon>
        <taxon>Cucujiformia</taxon>
        <taxon>Chrysomeloidea</taxon>
        <taxon>Cerambycidae</taxon>
        <taxon>Lamiinae</taxon>
        <taxon>Monochamini</taxon>
        <taxon>Molorchus</taxon>
    </lineage>
</organism>
<comment type="caution">
    <text evidence="2">The sequence shown here is derived from an EMBL/GenBank/DDBJ whole genome shotgun (WGS) entry which is preliminary data.</text>
</comment>
<keyword evidence="3" id="KW-1185">Reference proteome</keyword>
<dbReference type="EMBL" id="JAPWTJ010000153">
    <property type="protein sequence ID" value="KAJ8981928.1"/>
    <property type="molecule type" value="Genomic_DNA"/>
</dbReference>
<proteinExistence type="predicted"/>
<protein>
    <submittedName>
        <fullName evidence="2">Uncharacterized protein</fullName>
    </submittedName>
</protein>
<feature type="region of interest" description="Disordered" evidence="1">
    <location>
        <begin position="102"/>
        <end position="131"/>
    </location>
</feature>
<gene>
    <name evidence="2" type="ORF">NQ317_002098</name>
</gene>